<proteinExistence type="predicted"/>
<accession>A0A2M7S7N0</accession>
<feature type="non-terminal residue" evidence="1">
    <location>
        <position position="227"/>
    </location>
</feature>
<reference evidence="2" key="1">
    <citation type="submission" date="2017-09" db="EMBL/GenBank/DDBJ databases">
        <title>Depth-based differentiation of microbial function through sediment-hosted aquifers and enrichment of novel symbionts in the deep terrestrial subsurface.</title>
        <authorList>
            <person name="Probst A.J."/>
            <person name="Ladd B."/>
            <person name="Jarett J.K."/>
            <person name="Geller-Mcgrath D.E."/>
            <person name="Sieber C.M.K."/>
            <person name="Emerson J.B."/>
            <person name="Anantharaman K."/>
            <person name="Thomas B.C."/>
            <person name="Malmstrom R."/>
            <person name="Stieglmeier M."/>
            <person name="Klingl A."/>
            <person name="Woyke T."/>
            <person name="Ryan C.M."/>
            <person name="Banfield J.F."/>
        </authorList>
    </citation>
    <scope>NUCLEOTIDE SEQUENCE [LARGE SCALE GENOMIC DNA]</scope>
</reference>
<gene>
    <name evidence="1" type="ORF">COY52_09565</name>
</gene>
<evidence type="ECO:0000313" key="2">
    <source>
        <dbReference type="Proteomes" id="UP000229307"/>
    </source>
</evidence>
<sequence>MKKTGFVLIALLLFVPVVVFGQMGLPSELIDIPTAYAMQRGDLSLDFRVYDGGGVLTKVQLGIVDMLSLGLSLSVDGLIGSGQLGIPMGRPGIIAKIRIVDEMTMKAWPTIAIGYDDSEYGNFFGKGVYGMVSKEFAMGKMFFHAHGGLNKPLGGGTESIVAGIFLGADFFFIPQFSLIAEIEPASRRDGAQFISYNFGFQYMPIPNFRAGFFTKTRIGTVNSFIKE</sequence>
<evidence type="ECO:0008006" key="3">
    <source>
        <dbReference type="Google" id="ProtNLM"/>
    </source>
</evidence>
<dbReference type="EMBL" id="PFMR01000259">
    <property type="protein sequence ID" value="PIZ15526.1"/>
    <property type="molecule type" value="Genomic_DNA"/>
</dbReference>
<name>A0A2M7S7N0_9BACT</name>
<organism evidence="1 2">
    <name type="scientific">Candidatus Desantisbacteria bacterium CG_4_10_14_0_8_um_filter_48_22</name>
    <dbReference type="NCBI Taxonomy" id="1974543"/>
    <lineage>
        <taxon>Bacteria</taxon>
        <taxon>Candidatus Desantisiibacteriota</taxon>
    </lineage>
</organism>
<dbReference type="AlphaFoldDB" id="A0A2M7S7N0"/>
<evidence type="ECO:0000313" key="1">
    <source>
        <dbReference type="EMBL" id="PIZ15526.1"/>
    </source>
</evidence>
<comment type="caution">
    <text evidence="1">The sequence shown here is derived from an EMBL/GenBank/DDBJ whole genome shotgun (WGS) entry which is preliminary data.</text>
</comment>
<dbReference type="Proteomes" id="UP000229307">
    <property type="component" value="Unassembled WGS sequence"/>
</dbReference>
<protein>
    <recommendedName>
        <fullName evidence="3">YjbH domain-containing protein</fullName>
    </recommendedName>
</protein>